<dbReference type="Gene3D" id="1.10.3720.10">
    <property type="entry name" value="MetI-like"/>
    <property type="match status" value="1"/>
</dbReference>
<keyword evidence="2 8" id="KW-0813">Transport</keyword>
<name>A0A2A3ZAE5_BREAU</name>
<evidence type="ECO:0000256" key="7">
    <source>
        <dbReference type="ARBA" id="ARBA00023136"/>
    </source>
</evidence>
<comment type="caution">
    <text evidence="10">The sequence shown here is derived from an EMBL/GenBank/DDBJ whole genome shotgun (WGS) entry which is preliminary data.</text>
</comment>
<dbReference type="CDD" id="cd06261">
    <property type="entry name" value="TM_PBP2"/>
    <property type="match status" value="1"/>
</dbReference>
<dbReference type="GO" id="GO:0006865">
    <property type="term" value="P:amino acid transport"/>
    <property type="evidence" value="ECO:0007669"/>
    <property type="project" value="UniProtKB-KW"/>
</dbReference>
<feature type="compositionally biased region" description="Basic and acidic residues" evidence="9">
    <location>
        <begin position="1"/>
        <end position="18"/>
    </location>
</feature>
<comment type="subcellular location">
    <subcellularLocation>
        <location evidence="1 8">Cell membrane</location>
        <topology evidence="1 8">Multi-pass membrane protein</topology>
    </subcellularLocation>
</comment>
<dbReference type="PANTHER" id="PTHR30614:SF0">
    <property type="entry name" value="L-CYSTINE TRANSPORT SYSTEM PERMEASE PROTEIN TCYL"/>
    <property type="match status" value="1"/>
</dbReference>
<evidence type="ECO:0000256" key="5">
    <source>
        <dbReference type="ARBA" id="ARBA00022970"/>
    </source>
</evidence>
<evidence type="ECO:0000313" key="10">
    <source>
        <dbReference type="EMBL" id="PCC48509.1"/>
    </source>
</evidence>
<feature type="transmembrane region" description="Helical" evidence="8">
    <location>
        <begin position="266"/>
        <end position="287"/>
    </location>
</feature>
<dbReference type="Pfam" id="PF00528">
    <property type="entry name" value="BPD_transp_1"/>
    <property type="match status" value="1"/>
</dbReference>
<evidence type="ECO:0000256" key="1">
    <source>
        <dbReference type="ARBA" id="ARBA00004651"/>
    </source>
</evidence>
<dbReference type="EMBL" id="NRGO01000043">
    <property type="protein sequence ID" value="PCC48509.1"/>
    <property type="molecule type" value="Genomic_DNA"/>
</dbReference>
<dbReference type="GO" id="GO:0043190">
    <property type="term" value="C:ATP-binding cassette (ABC) transporter complex"/>
    <property type="evidence" value="ECO:0007669"/>
    <property type="project" value="InterPro"/>
</dbReference>
<dbReference type="InterPro" id="IPR043429">
    <property type="entry name" value="ArtM/GltK/GlnP/TcyL/YhdX-like"/>
</dbReference>
<reference evidence="10 11" key="1">
    <citation type="journal article" date="2017" name="Elife">
        <title>Extensive horizontal gene transfer in cheese-associated bacteria.</title>
        <authorList>
            <person name="Bonham K.S."/>
            <person name="Wolfe B.E."/>
            <person name="Dutton R.J."/>
        </authorList>
    </citation>
    <scope>NUCLEOTIDE SEQUENCE [LARGE SCALE GENOMIC DNA]</scope>
    <source>
        <strain evidence="10 11">900_6</strain>
    </source>
</reference>
<evidence type="ECO:0000256" key="4">
    <source>
        <dbReference type="ARBA" id="ARBA00022692"/>
    </source>
</evidence>
<evidence type="ECO:0000256" key="9">
    <source>
        <dbReference type="SAM" id="MobiDB-lite"/>
    </source>
</evidence>
<dbReference type="AlphaFoldDB" id="A0A2A3ZAE5"/>
<feature type="region of interest" description="Disordered" evidence="9">
    <location>
        <begin position="1"/>
        <end position="31"/>
    </location>
</feature>
<dbReference type="PANTHER" id="PTHR30614">
    <property type="entry name" value="MEMBRANE COMPONENT OF AMINO ACID ABC TRANSPORTER"/>
    <property type="match status" value="1"/>
</dbReference>
<feature type="transmembrane region" description="Helical" evidence="8">
    <location>
        <begin position="79"/>
        <end position="105"/>
    </location>
</feature>
<keyword evidence="5" id="KW-0029">Amino-acid transport</keyword>
<dbReference type="GO" id="GO:0022857">
    <property type="term" value="F:transmembrane transporter activity"/>
    <property type="evidence" value="ECO:0007669"/>
    <property type="project" value="InterPro"/>
</dbReference>
<gene>
    <name evidence="10" type="ORF">CIK62_18205</name>
</gene>
<keyword evidence="4 8" id="KW-0812">Transmembrane</keyword>
<evidence type="ECO:0000313" key="11">
    <source>
        <dbReference type="Proteomes" id="UP000217720"/>
    </source>
</evidence>
<keyword evidence="3" id="KW-1003">Cell membrane</keyword>
<protein>
    <submittedName>
        <fullName evidence="10">Uncharacterized protein</fullName>
    </submittedName>
</protein>
<comment type="similarity">
    <text evidence="8">Belongs to the binding-protein-dependent transport system permease family.</text>
</comment>
<dbReference type="InterPro" id="IPR010065">
    <property type="entry name" value="AA_ABC_transptr_permease_3TM"/>
</dbReference>
<keyword evidence="7 8" id="KW-0472">Membrane</keyword>
<organism evidence="10 11">
    <name type="scientific">Brevibacterium aurantiacum</name>
    <dbReference type="NCBI Taxonomy" id="273384"/>
    <lineage>
        <taxon>Bacteria</taxon>
        <taxon>Bacillati</taxon>
        <taxon>Actinomycetota</taxon>
        <taxon>Actinomycetes</taxon>
        <taxon>Micrococcales</taxon>
        <taxon>Brevibacteriaceae</taxon>
        <taxon>Brevibacterium</taxon>
    </lineage>
</organism>
<dbReference type="InterPro" id="IPR000515">
    <property type="entry name" value="MetI-like"/>
</dbReference>
<sequence length="319" mass="35120">MNMHMLQRERTNSEESPIRDNSSPPRVDEFGPRRNLHVGQWTVAAILLIIIADILVGAVQNPNLNWPRVGEYFFDSRIIAGLGTTLSLALISQVLATALGAGVAMMSLSDNIALKALARVHVTLFRSIPTVVQMLFWYFLAAVVPVIGIGIPFGPDFIWFDTNQLITQFAAALLGLVLGQSAFLAEYFRGGILSVPKSQLEAAASCGLTPWTTFRRVVVPQALRVALPSYGNSFIINVKNTSVVFAIGVGDLMTRAQLIYSQNFQQIPLLIVVIGWYLVLVILMTVLQRRLESHYSRGYGEARSVRPLHASTRKTEAGQ</sequence>
<feature type="transmembrane region" description="Helical" evidence="8">
    <location>
        <begin position="41"/>
        <end position="59"/>
    </location>
</feature>
<dbReference type="RefSeq" id="WP_096161361.1">
    <property type="nucleotide sequence ID" value="NZ_CP025331.1"/>
</dbReference>
<evidence type="ECO:0000256" key="8">
    <source>
        <dbReference type="RuleBase" id="RU363032"/>
    </source>
</evidence>
<dbReference type="SUPFAM" id="SSF161098">
    <property type="entry name" value="MetI-like"/>
    <property type="match status" value="1"/>
</dbReference>
<dbReference type="NCBIfam" id="TIGR01726">
    <property type="entry name" value="HEQRo_perm_3TM"/>
    <property type="match status" value="1"/>
</dbReference>
<evidence type="ECO:0000256" key="3">
    <source>
        <dbReference type="ARBA" id="ARBA00022475"/>
    </source>
</evidence>
<dbReference type="Proteomes" id="UP000217720">
    <property type="component" value="Unassembled WGS sequence"/>
</dbReference>
<feature type="transmembrane region" description="Helical" evidence="8">
    <location>
        <begin position="135"/>
        <end position="153"/>
    </location>
</feature>
<dbReference type="InterPro" id="IPR035906">
    <property type="entry name" value="MetI-like_sf"/>
</dbReference>
<feature type="transmembrane region" description="Helical" evidence="8">
    <location>
        <begin position="165"/>
        <end position="188"/>
    </location>
</feature>
<dbReference type="PROSITE" id="PS50928">
    <property type="entry name" value="ABC_TM1"/>
    <property type="match status" value="1"/>
</dbReference>
<proteinExistence type="inferred from homology"/>
<evidence type="ECO:0000256" key="6">
    <source>
        <dbReference type="ARBA" id="ARBA00022989"/>
    </source>
</evidence>
<accession>A0A2A3ZAE5</accession>
<evidence type="ECO:0000256" key="2">
    <source>
        <dbReference type="ARBA" id="ARBA00022448"/>
    </source>
</evidence>
<keyword evidence="6 8" id="KW-1133">Transmembrane helix</keyword>